<dbReference type="PANTHER" id="PTHR16047:SF7">
    <property type="entry name" value="E3 UBIQUITIN-PROTEIN LIGASE RFWD3"/>
    <property type="match status" value="1"/>
</dbReference>
<feature type="compositionally biased region" description="Acidic residues" evidence="14">
    <location>
        <begin position="10"/>
        <end position="22"/>
    </location>
</feature>
<keyword evidence="13" id="KW-0175">Coiled coil</keyword>
<dbReference type="InterPro" id="IPR011047">
    <property type="entry name" value="Quinoprotein_ADH-like_sf"/>
</dbReference>
<proteinExistence type="predicted"/>
<keyword evidence="12" id="KW-0863">Zinc-finger</keyword>
<comment type="subcellular location">
    <subcellularLocation>
        <location evidence="2">Cytoplasm</location>
    </subcellularLocation>
    <subcellularLocation>
        <location evidence="1">Nucleus</location>
    </subcellularLocation>
</comment>
<sequence>MSKRRRIADPDDVNGIDLTEDEPEPSIHATECTICCEKCVTSGDHRLASLACGHLFGLSCIERWVKQSKSCPVCSQPVKRNDVRVLFTDTVAVVDNSRQEELNQKYLAEKAARTAMEMEVAKLKLQHAALQFECDKHKNRVMELLEENSMLKTCGPPPPSSSSSRLGVPSQRLDHETWAYGKVASIPCSDARVCAIALRGDLLAVGTKLTRDTHGLVQVSLLDTHHRATIPLHRLAIRDVAIRNDSKYIATTAMDGKLHVTSPSAQQSILHFDMPERHGWSCCWDVSNAHQLWVGHQNGTLSRFDMRKPGTDVLETLTHQFRQPVHAVRSLGLESNISVVVAATFSGVSIWGASDTAQPLVHHMHMDIKNCCAMANNPRCPSQLVVSTRTAATTNTTASTTTTSPAQHFVVSLRINQDDMLVETDADGVLQGHSTPSALTRSAIWSKFDGASKKDSPVVGSGDVGAHEVKVWDVATSSVVHHFDAPQPVVDIQHGWVLPTNDAMPTGGFLAVLTNDDLALYKASIHAK</sequence>
<evidence type="ECO:0000256" key="14">
    <source>
        <dbReference type="SAM" id="MobiDB-lite"/>
    </source>
</evidence>
<evidence type="ECO:0000256" key="4">
    <source>
        <dbReference type="ARBA" id="ARBA00022490"/>
    </source>
</evidence>
<keyword evidence="8" id="KW-0227">DNA damage</keyword>
<dbReference type="Pfam" id="PF23419">
    <property type="entry name" value="WD40_RFWD3"/>
    <property type="match status" value="1"/>
</dbReference>
<evidence type="ECO:0000256" key="5">
    <source>
        <dbReference type="ARBA" id="ARBA00022574"/>
    </source>
</evidence>
<keyword evidence="5" id="KW-0853">WD repeat</keyword>
<dbReference type="AlphaFoldDB" id="A0A024U1P9"/>
<organism evidence="16">
    <name type="scientific">Aphanomyces invadans</name>
    <dbReference type="NCBI Taxonomy" id="157072"/>
    <lineage>
        <taxon>Eukaryota</taxon>
        <taxon>Sar</taxon>
        <taxon>Stramenopiles</taxon>
        <taxon>Oomycota</taxon>
        <taxon>Saprolegniomycetes</taxon>
        <taxon>Saprolegniales</taxon>
        <taxon>Verrucalvaceae</taxon>
        <taxon>Aphanomyces</taxon>
    </lineage>
</organism>
<dbReference type="SUPFAM" id="SSF50998">
    <property type="entry name" value="Quinoprotein alcohol dehydrogenase-like"/>
    <property type="match status" value="1"/>
</dbReference>
<dbReference type="PANTHER" id="PTHR16047">
    <property type="entry name" value="RFWD3 PROTEIN"/>
    <property type="match status" value="1"/>
</dbReference>
<evidence type="ECO:0000256" key="12">
    <source>
        <dbReference type="PROSITE-ProRule" id="PRU00175"/>
    </source>
</evidence>
<dbReference type="InterPro" id="IPR001841">
    <property type="entry name" value="Znf_RING"/>
</dbReference>
<keyword evidence="12" id="KW-0479">Metal-binding</keyword>
<gene>
    <name evidence="16" type="ORF">H310_07853</name>
</gene>
<dbReference type="GO" id="GO:0005737">
    <property type="term" value="C:cytoplasm"/>
    <property type="evidence" value="ECO:0007669"/>
    <property type="project" value="UniProtKB-SubCell"/>
</dbReference>
<keyword evidence="7" id="KW-0677">Repeat</keyword>
<dbReference type="SUPFAM" id="SSF57850">
    <property type="entry name" value="RING/U-box"/>
    <property type="match status" value="1"/>
</dbReference>
<dbReference type="PROSITE" id="PS50089">
    <property type="entry name" value="ZF_RING_2"/>
    <property type="match status" value="1"/>
</dbReference>
<dbReference type="InterPro" id="IPR013083">
    <property type="entry name" value="Znf_RING/FYVE/PHD"/>
</dbReference>
<evidence type="ECO:0000256" key="10">
    <source>
        <dbReference type="ARBA" id="ARBA00023204"/>
    </source>
</evidence>
<dbReference type="GO" id="GO:0004842">
    <property type="term" value="F:ubiquitin-protein transferase activity"/>
    <property type="evidence" value="ECO:0007669"/>
    <property type="project" value="InterPro"/>
</dbReference>
<feature type="domain" description="RING-type" evidence="15">
    <location>
        <begin position="32"/>
        <end position="75"/>
    </location>
</feature>
<evidence type="ECO:0000256" key="7">
    <source>
        <dbReference type="ARBA" id="ARBA00022737"/>
    </source>
</evidence>
<keyword evidence="4" id="KW-0963">Cytoplasm</keyword>
<keyword evidence="11" id="KW-0539">Nucleus</keyword>
<evidence type="ECO:0000256" key="3">
    <source>
        <dbReference type="ARBA" id="ARBA00004906"/>
    </source>
</evidence>
<dbReference type="VEuPathDB" id="FungiDB:H310_07853"/>
<feature type="region of interest" description="Disordered" evidence="14">
    <location>
        <begin position="1"/>
        <end position="22"/>
    </location>
</feature>
<dbReference type="GeneID" id="20084903"/>
<dbReference type="eggNOG" id="KOG1645">
    <property type="taxonomic scope" value="Eukaryota"/>
</dbReference>
<name>A0A024U1P9_9STRA</name>
<keyword evidence="9" id="KW-0833">Ubl conjugation pathway</keyword>
<dbReference type="Gene3D" id="3.30.40.10">
    <property type="entry name" value="Zinc/RING finger domain, C3HC4 (zinc finger)"/>
    <property type="match status" value="1"/>
</dbReference>
<dbReference type="RefSeq" id="XP_008871587.1">
    <property type="nucleotide sequence ID" value="XM_008873365.1"/>
</dbReference>
<dbReference type="InterPro" id="IPR056527">
    <property type="entry name" value="WD40_RFWD3"/>
</dbReference>
<dbReference type="GO" id="GO:0008270">
    <property type="term" value="F:zinc ion binding"/>
    <property type="evidence" value="ECO:0007669"/>
    <property type="project" value="UniProtKB-KW"/>
</dbReference>
<evidence type="ECO:0000259" key="15">
    <source>
        <dbReference type="PROSITE" id="PS50089"/>
    </source>
</evidence>
<comment type="pathway">
    <text evidence="3">Protein modification; protein ubiquitination.</text>
</comment>
<dbReference type="Pfam" id="PF13639">
    <property type="entry name" value="zf-RING_2"/>
    <property type="match status" value="1"/>
</dbReference>
<evidence type="ECO:0000256" key="6">
    <source>
        <dbReference type="ARBA" id="ARBA00022679"/>
    </source>
</evidence>
<protein>
    <recommendedName>
        <fullName evidence="15">RING-type domain-containing protein</fullName>
    </recommendedName>
</protein>
<evidence type="ECO:0000256" key="8">
    <source>
        <dbReference type="ARBA" id="ARBA00022763"/>
    </source>
</evidence>
<dbReference type="CDD" id="cd16450">
    <property type="entry name" value="mRING-C3HGC3_RFWD3"/>
    <property type="match status" value="1"/>
</dbReference>
<evidence type="ECO:0000256" key="2">
    <source>
        <dbReference type="ARBA" id="ARBA00004496"/>
    </source>
</evidence>
<dbReference type="GO" id="GO:0005634">
    <property type="term" value="C:nucleus"/>
    <property type="evidence" value="ECO:0007669"/>
    <property type="project" value="UniProtKB-SubCell"/>
</dbReference>
<dbReference type="InterPro" id="IPR037381">
    <property type="entry name" value="RFWD3"/>
</dbReference>
<reference evidence="16" key="1">
    <citation type="submission" date="2013-12" db="EMBL/GenBank/DDBJ databases">
        <title>The Genome Sequence of Aphanomyces invadans NJM9701.</title>
        <authorList>
            <consortium name="The Broad Institute Genomics Platform"/>
            <person name="Russ C."/>
            <person name="Tyler B."/>
            <person name="van West P."/>
            <person name="Dieguez-Uribeondo J."/>
            <person name="Young S.K."/>
            <person name="Zeng Q."/>
            <person name="Gargeya S."/>
            <person name="Fitzgerald M."/>
            <person name="Abouelleil A."/>
            <person name="Alvarado L."/>
            <person name="Chapman S.B."/>
            <person name="Gainer-Dewar J."/>
            <person name="Goldberg J."/>
            <person name="Griggs A."/>
            <person name="Gujja S."/>
            <person name="Hansen M."/>
            <person name="Howarth C."/>
            <person name="Imamovic A."/>
            <person name="Ireland A."/>
            <person name="Larimer J."/>
            <person name="McCowan C."/>
            <person name="Murphy C."/>
            <person name="Pearson M."/>
            <person name="Poon T.W."/>
            <person name="Priest M."/>
            <person name="Roberts A."/>
            <person name="Saif S."/>
            <person name="Shea T."/>
            <person name="Sykes S."/>
            <person name="Wortman J."/>
            <person name="Nusbaum C."/>
            <person name="Birren B."/>
        </authorList>
    </citation>
    <scope>NUCLEOTIDE SEQUENCE [LARGE SCALE GENOMIC DNA]</scope>
    <source>
        <strain evidence="16">NJM9701</strain>
    </source>
</reference>
<dbReference type="Gene3D" id="2.130.10.10">
    <property type="entry name" value="YVTN repeat-like/Quinoprotein amine dehydrogenase"/>
    <property type="match status" value="1"/>
</dbReference>
<dbReference type="OrthoDB" id="5600418at2759"/>
<evidence type="ECO:0000256" key="1">
    <source>
        <dbReference type="ARBA" id="ARBA00004123"/>
    </source>
</evidence>
<keyword evidence="6" id="KW-0808">Transferase</keyword>
<feature type="coiled-coil region" evidence="13">
    <location>
        <begin position="120"/>
        <end position="147"/>
    </location>
</feature>
<evidence type="ECO:0000256" key="13">
    <source>
        <dbReference type="SAM" id="Coils"/>
    </source>
</evidence>
<evidence type="ECO:0000256" key="11">
    <source>
        <dbReference type="ARBA" id="ARBA00023242"/>
    </source>
</evidence>
<dbReference type="GO" id="GO:0016567">
    <property type="term" value="P:protein ubiquitination"/>
    <property type="evidence" value="ECO:0007669"/>
    <property type="project" value="InterPro"/>
</dbReference>
<dbReference type="EMBL" id="KI913966">
    <property type="protein sequence ID" value="ETV99811.1"/>
    <property type="molecule type" value="Genomic_DNA"/>
</dbReference>
<keyword evidence="12" id="KW-0862">Zinc</keyword>
<evidence type="ECO:0000256" key="9">
    <source>
        <dbReference type="ARBA" id="ARBA00022786"/>
    </source>
</evidence>
<keyword evidence="10" id="KW-0234">DNA repair</keyword>
<accession>A0A024U1P9</accession>
<dbReference type="STRING" id="157072.A0A024U1P9"/>
<dbReference type="GO" id="GO:0036297">
    <property type="term" value="P:interstrand cross-link repair"/>
    <property type="evidence" value="ECO:0007669"/>
    <property type="project" value="InterPro"/>
</dbReference>
<evidence type="ECO:0000313" key="16">
    <source>
        <dbReference type="EMBL" id="ETV99811.1"/>
    </source>
</evidence>
<dbReference type="InterPro" id="IPR015943">
    <property type="entry name" value="WD40/YVTN_repeat-like_dom_sf"/>
</dbReference>